<dbReference type="InterPro" id="IPR009677">
    <property type="entry name" value="DUF1266"/>
</dbReference>
<organism evidence="3 4">
    <name type="scientific">Cupriavidus basilensis OR16</name>
    <dbReference type="NCBI Taxonomy" id="1127483"/>
    <lineage>
        <taxon>Bacteria</taxon>
        <taxon>Pseudomonadati</taxon>
        <taxon>Pseudomonadota</taxon>
        <taxon>Betaproteobacteria</taxon>
        <taxon>Burkholderiales</taxon>
        <taxon>Burkholderiaceae</taxon>
        <taxon>Cupriavidus</taxon>
    </lineage>
</organism>
<protein>
    <recommendedName>
        <fullName evidence="2">DUF1266 domain-containing protein</fullName>
    </recommendedName>
</protein>
<feature type="chain" id="PRO_5003554445" description="DUF1266 domain-containing protein" evidence="1">
    <location>
        <begin position="23"/>
        <end position="284"/>
    </location>
</feature>
<accession>H1SE04</accession>
<dbReference type="AlphaFoldDB" id="H1SE04"/>
<reference evidence="3 4" key="1">
    <citation type="journal article" date="2012" name="J. Bacteriol.">
        <title>De Novo Genome Project of Cupriavidus basilensis OR16.</title>
        <authorList>
            <person name="Cserhati M."/>
            <person name="Kriszt B."/>
            <person name="Szoboszlay S."/>
            <person name="Toth A."/>
            <person name="Szabo I."/>
            <person name="Tancsics A."/>
            <person name="Nagy I."/>
            <person name="Horvath B."/>
            <person name="Nagy I."/>
            <person name="Kukolya J."/>
        </authorList>
    </citation>
    <scope>NUCLEOTIDE SEQUENCE [LARGE SCALE GENOMIC DNA]</scope>
    <source>
        <strain evidence="3 4">OR16</strain>
    </source>
</reference>
<sequence>MRPLPWFACAVLLAIAVNATNAARRRRTPGVPRTNLPLAAEQRPRSRGCACGPARGGGPVLPAGERTCALLVGLLHEARLNFNVRTLATGADPQKQVDVLASDWHIHTAGEARGTLAWLLEEGHRALYPQVCRILFSVPRAAREREIVLLDDRFDPVRLAHCIDNLERAMPDLRASCLLGSRVDLARGVLAWDMSRAIHVARAAYDCGMQTEAQAWAVIERAASQVFTQMTSWHEVAVSYLLGRAMWAGPGAGLQRQLTFVRHCLDDSDSPMRDARYRHAPHGV</sequence>
<keyword evidence="1" id="KW-0732">Signal</keyword>
<evidence type="ECO:0000256" key="1">
    <source>
        <dbReference type="SAM" id="SignalP"/>
    </source>
</evidence>
<evidence type="ECO:0000313" key="3">
    <source>
        <dbReference type="EMBL" id="EHP39263.1"/>
    </source>
</evidence>
<name>H1SE04_9BURK</name>
<comment type="caution">
    <text evidence="3">The sequence shown here is derived from an EMBL/GenBank/DDBJ whole genome shotgun (WGS) entry which is preliminary data.</text>
</comment>
<feature type="signal peptide" evidence="1">
    <location>
        <begin position="1"/>
        <end position="22"/>
    </location>
</feature>
<evidence type="ECO:0000259" key="2">
    <source>
        <dbReference type="Pfam" id="PF06889"/>
    </source>
</evidence>
<gene>
    <name evidence="3" type="ORF">OR16_32523</name>
</gene>
<dbReference type="Proteomes" id="UP000005808">
    <property type="component" value="Unassembled WGS sequence"/>
</dbReference>
<evidence type="ECO:0000313" key="4">
    <source>
        <dbReference type="Proteomes" id="UP000005808"/>
    </source>
</evidence>
<proteinExistence type="predicted"/>
<dbReference type="EMBL" id="AHJE01000098">
    <property type="protein sequence ID" value="EHP39263.1"/>
    <property type="molecule type" value="Genomic_DNA"/>
</dbReference>
<dbReference type="Pfam" id="PF06889">
    <property type="entry name" value="DUF1266"/>
    <property type="match status" value="1"/>
</dbReference>
<feature type="domain" description="DUF1266" evidence="2">
    <location>
        <begin position="100"/>
        <end position="273"/>
    </location>
</feature>
<dbReference type="PATRIC" id="fig|1127483.3.peg.6486"/>